<feature type="domain" description="CAF17 C-terminal" evidence="5">
    <location>
        <begin position="276"/>
        <end position="352"/>
    </location>
</feature>
<dbReference type="Pfam" id="PF01571">
    <property type="entry name" value="GCV_T"/>
    <property type="match status" value="1"/>
</dbReference>
<dbReference type="InterPro" id="IPR045179">
    <property type="entry name" value="YgfZ/GcvT"/>
</dbReference>
<dbReference type="Proteomes" id="UP000694844">
    <property type="component" value="Chromosome 6"/>
</dbReference>
<dbReference type="KEGG" id="cvn:111100604"/>
<dbReference type="Gene3D" id="3.30.1360.120">
    <property type="entry name" value="Probable tRNA modification gtpase trme, domain 1"/>
    <property type="match status" value="1"/>
</dbReference>
<comment type="subcellular location">
    <subcellularLocation>
        <location evidence="1">Mitochondrion</location>
    </subcellularLocation>
</comment>
<evidence type="ECO:0000313" key="6">
    <source>
        <dbReference type="Proteomes" id="UP000694844"/>
    </source>
</evidence>
<evidence type="ECO:0000256" key="3">
    <source>
        <dbReference type="ARBA" id="ARBA00023128"/>
    </source>
</evidence>
<keyword evidence="2" id="KW-0809">Transit peptide</keyword>
<dbReference type="InterPro" id="IPR057460">
    <property type="entry name" value="CAF17_C"/>
</dbReference>
<dbReference type="NCBIfam" id="TIGR03317">
    <property type="entry name" value="ygfZ_signature"/>
    <property type="match status" value="1"/>
</dbReference>
<feature type="domain" description="GCVT N-terminal" evidence="4">
    <location>
        <begin position="52"/>
        <end position="154"/>
    </location>
</feature>
<evidence type="ECO:0000256" key="1">
    <source>
        <dbReference type="ARBA" id="ARBA00004173"/>
    </source>
</evidence>
<keyword evidence="3" id="KW-0496">Mitochondrion</keyword>
<dbReference type="InterPro" id="IPR017703">
    <property type="entry name" value="YgfZ/GCV_T_CS"/>
</dbReference>
<dbReference type="GeneID" id="111100604"/>
<evidence type="ECO:0000259" key="4">
    <source>
        <dbReference type="Pfam" id="PF01571"/>
    </source>
</evidence>
<protein>
    <submittedName>
        <fullName evidence="7">Transferase CAF17 homolog, mitochondrial</fullName>
    </submittedName>
</protein>
<keyword evidence="7" id="KW-0808">Transferase</keyword>
<organism evidence="6 7">
    <name type="scientific">Crassostrea virginica</name>
    <name type="common">Eastern oyster</name>
    <dbReference type="NCBI Taxonomy" id="6565"/>
    <lineage>
        <taxon>Eukaryota</taxon>
        <taxon>Metazoa</taxon>
        <taxon>Spiralia</taxon>
        <taxon>Lophotrochozoa</taxon>
        <taxon>Mollusca</taxon>
        <taxon>Bivalvia</taxon>
        <taxon>Autobranchia</taxon>
        <taxon>Pteriomorphia</taxon>
        <taxon>Ostreida</taxon>
        <taxon>Ostreoidea</taxon>
        <taxon>Ostreidae</taxon>
        <taxon>Crassostrea</taxon>
    </lineage>
</organism>
<name>A0A8B8AEK2_CRAVI</name>
<dbReference type="SUPFAM" id="SSF103025">
    <property type="entry name" value="Folate-binding domain"/>
    <property type="match status" value="1"/>
</dbReference>
<dbReference type="GO" id="GO:0016740">
    <property type="term" value="F:transferase activity"/>
    <property type="evidence" value="ECO:0007669"/>
    <property type="project" value="UniProtKB-KW"/>
</dbReference>
<dbReference type="PANTHER" id="PTHR22602:SF0">
    <property type="entry name" value="TRANSFERASE CAF17, MITOCHONDRIAL-RELATED"/>
    <property type="match status" value="1"/>
</dbReference>
<dbReference type="Pfam" id="PF25455">
    <property type="entry name" value="Beta-barrel_CAF17_C"/>
    <property type="match status" value="1"/>
</dbReference>
<proteinExistence type="predicted"/>
<evidence type="ECO:0000259" key="5">
    <source>
        <dbReference type="Pfam" id="PF25455"/>
    </source>
</evidence>
<sequence>MRLLRTSWPRVLQKSPISILCRCHKVETNNGDGISFPVKEQRTYKEWRSWKLYKMKSRGMIRLKGPDVLPFLQGLVTNDVFQMMGEVESMYTMMLNSQGRVLYDMIMHKKSQEGDDSFILMECDAEVRKEIISLFKKYKIRKKVDIAEVSDEFQSYAALPSERSGERLRLPLKEGEITLVQPDPRLEEFGWRVVARDQSMVMAGAESGSELVMGDEREYHIQRYQMGLPEGTLDLPPGNCLPLESNLVFHNGVSFTKGCYIGQELTARSFHTGVIRKRLAPIEFERVPEGIQTGVTIETADTNKNAGKYRNSVDRFGLGLIRLAEIKKRLLIPSTNGQNYNVKAHVPGWWPQEGEVTVQQ</sequence>
<dbReference type="InterPro" id="IPR006222">
    <property type="entry name" value="GCVT_N"/>
</dbReference>
<dbReference type="GO" id="GO:0016226">
    <property type="term" value="P:iron-sulfur cluster assembly"/>
    <property type="evidence" value="ECO:0007669"/>
    <property type="project" value="TreeGrafter"/>
</dbReference>
<keyword evidence="6" id="KW-1185">Reference proteome</keyword>
<reference evidence="7" key="1">
    <citation type="submission" date="2025-08" db="UniProtKB">
        <authorList>
            <consortium name="RefSeq"/>
        </authorList>
    </citation>
    <scope>IDENTIFICATION</scope>
    <source>
        <tissue evidence="7">Whole sample</tissue>
    </source>
</reference>
<dbReference type="RefSeq" id="XP_022288369.1">
    <property type="nucleotide sequence ID" value="XM_022432661.1"/>
</dbReference>
<evidence type="ECO:0000313" key="7">
    <source>
        <dbReference type="RefSeq" id="XP_022288369.1"/>
    </source>
</evidence>
<accession>A0A8B8AEK2</accession>
<dbReference type="InterPro" id="IPR027266">
    <property type="entry name" value="TrmE/GcvT-like"/>
</dbReference>
<dbReference type="PANTHER" id="PTHR22602">
    <property type="entry name" value="TRANSFERASE CAF17, MITOCHONDRIAL-RELATED"/>
    <property type="match status" value="1"/>
</dbReference>
<dbReference type="AlphaFoldDB" id="A0A8B8AEK2"/>
<dbReference type="OrthoDB" id="191995at2759"/>
<gene>
    <name evidence="7" type="primary">LOC111100604</name>
</gene>
<dbReference type="GO" id="GO:0005759">
    <property type="term" value="C:mitochondrial matrix"/>
    <property type="evidence" value="ECO:0007669"/>
    <property type="project" value="TreeGrafter"/>
</dbReference>
<evidence type="ECO:0000256" key="2">
    <source>
        <dbReference type="ARBA" id="ARBA00022946"/>
    </source>
</evidence>